<evidence type="ECO:0000313" key="1">
    <source>
        <dbReference type="EMBL" id="KAF2540787.1"/>
    </source>
</evidence>
<dbReference type="EMBL" id="QGKW02002005">
    <property type="protein sequence ID" value="KAF2540787.1"/>
    <property type="molecule type" value="Genomic_DNA"/>
</dbReference>
<name>A0A8S9JUW0_BRACR</name>
<dbReference type="EMBL" id="QGKY02000246">
    <property type="protein sequence ID" value="KAF2586330.1"/>
    <property type="molecule type" value="Genomic_DNA"/>
</dbReference>
<sequence>MQVLDFSLVPFWQLISYLGNSGPRTTGIPITATLASLWINNSWALPSARSNKMEEVLTHLTTISLSPCPDIAIGTP</sequence>
<accession>A0A8S9JUW0</accession>
<protein>
    <submittedName>
        <fullName evidence="2">Uncharacterized protein</fullName>
    </submittedName>
</protein>
<dbReference type="AlphaFoldDB" id="A0A8S9JUW0"/>
<proteinExistence type="predicted"/>
<reference evidence="2" key="1">
    <citation type="submission" date="2019-12" db="EMBL/GenBank/DDBJ databases">
        <title>Genome sequencing and annotation of Brassica cretica.</title>
        <authorList>
            <person name="Studholme D.J."/>
            <person name="Sarris P.F."/>
        </authorList>
    </citation>
    <scope>NUCLEOTIDE SEQUENCE</scope>
    <source>
        <strain evidence="1">PFS-001/15</strain>
        <strain evidence="2">PFS-102/07</strain>
        <tissue evidence="2">Leaf</tissue>
    </source>
</reference>
<organism evidence="2">
    <name type="scientific">Brassica cretica</name>
    <name type="common">Mustard</name>
    <dbReference type="NCBI Taxonomy" id="69181"/>
    <lineage>
        <taxon>Eukaryota</taxon>
        <taxon>Viridiplantae</taxon>
        <taxon>Streptophyta</taxon>
        <taxon>Embryophyta</taxon>
        <taxon>Tracheophyta</taxon>
        <taxon>Spermatophyta</taxon>
        <taxon>Magnoliopsida</taxon>
        <taxon>eudicotyledons</taxon>
        <taxon>Gunneridae</taxon>
        <taxon>Pentapetalae</taxon>
        <taxon>rosids</taxon>
        <taxon>malvids</taxon>
        <taxon>Brassicales</taxon>
        <taxon>Brassicaceae</taxon>
        <taxon>Brassiceae</taxon>
        <taxon>Brassica</taxon>
    </lineage>
</organism>
<dbReference type="OrthoDB" id="10482618at2759"/>
<comment type="caution">
    <text evidence="2">The sequence shown here is derived from an EMBL/GenBank/DDBJ whole genome shotgun (WGS) entry which is preliminary data.</text>
</comment>
<dbReference type="Proteomes" id="UP000712281">
    <property type="component" value="Unassembled WGS sequence"/>
</dbReference>
<evidence type="ECO:0000313" key="2">
    <source>
        <dbReference type="EMBL" id="KAF2586330.1"/>
    </source>
</evidence>
<gene>
    <name evidence="1" type="ORF">F2Q68_00031051</name>
    <name evidence="2" type="ORF">F2Q70_00035826</name>
</gene>